<sequence>MSAVWSGAVLPALALLLFICCGTELVLRRFFKGRSILFRRSGSRRPVTGAAFDEFNLIFNGNKLVEIEQQQLQEVLRDEEGDGAPPRTRIDLAKGTAHVVLPGENGASSPRPAAGSSPGAEEDPSR</sequence>
<dbReference type="Pfam" id="PF19690">
    <property type="entry name" value="DUF6191"/>
    <property type="match status" value="1"/>
</dbReference>
<dbReference type="InterPro" id="IPR045684">
    <property type="entry name" value="DUF6191"/>
</dbReference>
<evidence type="ECO:0000256" key="1">
    <source>
        <dbReference type="SAM" id="MobiDB-lite"/>
    </source>
</evidence>
<gene>
    <name evidence="2" type="ORF">ACFO9E_08570</name>
</gene>
<protein>
    <submittedName>
        <fullName evidence="2">DUF6191 domain-containing protein</fullName>
    </submittedName>
</protein>
<keyword evidence="3" id="KW-1185">Reference proteome</keyword>
<dbReference type="RefSeq" id="WP_381193008.1">
    <property type="nucleotide sequence ID" value="NZ_JBHSFE010000008.1"/>
</dbReference>
<dbReference type="EMBL" id="JBHSFE010000008">
    <property type="protein sequence ID" value="MFC4607868.1"/>
    <property type="molecule type" value="Genomic_DNA"/>
</dbReference>
<evidence type="ECO:0000313" key="3">
    <source>
        <dbReference type="Proteomes" id="UP001595993"/>
    </source>
</evidence>
<comment type="caution">
    <text evidence="2">The sequence shown here is derived from an EMBL/GenBank/DDBJ whole genome shotgun (WGS) entry which is preliminary data.</text>
</comment>
<accession>A0ABV9G3T5</accession>
<organism evidence="2 3">
    <name type="scientific">Streptomyces maoxianensis</name>
    <dbReference type="NCBI Taxonomy" id="1459942"/>
    <lineage>
        <taxon>Bacteria</taxon>
        <taxon>Bacillati</taxon>
        <taxon>Actinomycetota</taxon>
        <taxon>Actinomycetes</taxon>
        <taxon>Kitasatosporales</taxon>
        <taxon>Streptomycetaceae</taxon>
        <taxon>Streptomyces</taxon>
    </lineage>
</organism>
<name>A0ABV9G3T5_9ACTN</name>
<dbReference type="Proteomes" id="UP001595993">
    <property type="component" value="Unassembled WGS sequence"/>
</dbReference>
<feature type="region of interest" description="Disordered" evidence="1">
    <location>
        <begin position="100"/>
        <end position="126"/>
    </location>
</feature>
<feature type="compositionally biased region" description="Low complexity" evidence="1">
    <location>
        <begin position="106"/>
        <end position="119"/>
    </location>
</feature>
<proteinExistence type="predicted"/>
<evidence type="ECO:0000313" key="2">
    <source>
        <dbReference type="EMBL" id="MFC4607868.1"/>
    </source>
</evidence>
<reference evidence="3" key="1">
    <citation type="journal article" date="2019" name="Int. J. Syst. Evol. Microbiol.">
        <title>The Global Catalogue of Microorganisms (GCM) 10K type strain sequencing project: providing services to taxonomists for standard genome sequencing and annotation.</title>
        <authorList>
            <consortium name="The Broad Institute Genomics Platform"/>
            <consortium name="The Broad Institute Genome Sequencing Center for Infectious Disease"/>
            <person name="Wu L."/>
            <person name="Ma J."/>
        </authorList>
    </citation>
    <scope>NUCLEOTIDE SEQUENCE [LARGE SCALE GENOMIC DNA]</scope>
    <source>
        <strain evidence="3">CGMCC 4.7139</strain>
    </source>
</reference>